<dbReference type="Proteomes" id="UP000031599">
    <property type="component" value="Unassembled WGS sequence"/>
</dbReference>
<evidence type="ECO:0000313" key="2">
    <source>
        <dbReference type="Proteomes" id="UP000031599"/>
    </source>
</evidence>
<name>A0A0C1ZP94_9BACT</name>
<accession>A0A0C1ZP94</accession>
<dbReference type="EMBL" id="JMCC02000002">
    <property type="protein sequence ID" value="KIG19419.1"/>
    <property type="molecule type" value="Genomic_DNA"/>
</dbReference>
<reference evidence="1 2" key="1">
    <citation type="submission" date="2014-12" db="EMBL/GenBank/DDBJ databases">
        <title>Genome assembly of Enhygromyxa salina DSM 15201.</title>
        <authorList>
            <person name="Sharma G."/>
            <person name="Subramanian S."/>
        </authorList>
    </citation>
    <scope>NUCLEOTIDE SEQUENCE [LARGE SCALE GENOMIC DNA]</scope>
    <source>
        <strain evidence="1 2">DSM 15201</strain>
    </source>
</reference>
<dbReference type="AlphaFoldDB" id="A0A0C1ZP94"/>
<proteinExistence type="predicted"/>
<evidence type="ECO:0000313" key="1">
    <source>
        <dbReference type="EMBL" id="KIG19419.1"/>
    </source>
</evidence>
<dbReference type="RefSeq" id="WP_052546083.1">
    <property type="nucleotide sequence ID" value="NZ_JMCC02000002.1"/>
</dbReference>
<organism evidence="1 2">
    <name type="scientific">Enhygromyxa salina</name>
    <dbReference type="NCBI Taxonomy" id="215803"/>
    <lineage>
        <taxon>Bacteria</taxon>
        <taxon>Pseudomonadati</taxon>
        <taxon>Myxococcota</taxon>
        <taxon>Polyangia</taxon>
        <taxon>Nannocystales</taxon>
        <taxon>Nannocystaceae</taxon>
        <taxon>Enhygromyxa</taxon>
    </lineage>
</organism>
<comment type="caution">
    <text evidence="1">The sequence shown here is derived from an EMBL/GenBank/DDBJ whole genome shotgun (WGS) entry which is preliminary data.</text>
</comment>
<protein>
    <submittedName>
        <fullName evidence="1">Uncharacterized protein</fullName>
    </submittedName>
</protein>
<sequence length="75" mass="7816">MGIGEPTPLRGAFASFEMKIVLSELLNHASLRVEPGYQPAVARRAITLCAKGGVPVQLVAPVAAPDRPLAPEATP</sequence>
<gene>
    <name evidence="1" type="ORF">DB30_02700</name>
</gene>